<feature type="domain" description="XPG-I" evidence="1">
    <location>
        <begin position="50"/>
        <end position="139"/>
    </location>
</feature>
<dbReference type="Gene3D" id="3.40.50.1010">
    <property type="entry name" value="5'-nuclease"/>
    <property type="match status" value="1"/>
</dbReference>
<gene>
    <name evidence="2" type="ORF">SMACR_12848</name>
</gene>
<dbReference type="SUPFAM" id="SSF88723">
    <property type="entry name" value="PIN domain-like"/>
    <property type="match status" value="1"/>
</dbReference>
<protein>
    <recommendedName>
        <fullName evidence="1">XPG-I domain-containing protein</fullName>
    </recommendedName>
</protein>
<dbReference type="EMBL" id="NMPR01000047">
    <property type="protein sequence ID" value="KAA8632854.1"/>
    <property type="molecule type" value="Genomic_DNA"/>
</dbReference>
<dbReference type="GO" id="GO:0006974">
    <property type="term" value="P:DNA damage response"/>
    <property type="evidence" value="ECO:0007669"/>
    <property type="project" value="UniProtKB-ARBA"/>
</dbReference>
<comment type="caution">
    <text evidence="2">The sequence shown here is derived from an EMBL/GenBank/DDBJ whole genome shotgun (WGS) entry which is preliminary data.</text>
</comment>
<name>A0A8S8ZQ36_SORMA</name>
<dbReference type="AlphaFoldDB" id="A0A8S8ZQ36"/>
<proteinExistence type="predicted"/>
<dbReference type="Pfam" id="PF00867">
    <property type="entry name" value="XPG_I"/>
    <property type="match status" value="1"/>
</dbReference>
<dbReference type="Proteomes" id="UP000433876">
    <property type="component" value="Unassembled WGS sequence"/>
</dbReference>
<evidence type="ECO:0000313" key="3">
    <source>
        <dbReference type="Proteomes" id="UP000433876"/>
    </source>
</evidence>
<evidence type="ECO:0000313" key="2">
    <source>
        <dbReference type="EMBL" id="KAA8632854.1"/>
    </source>
</evidence>
<dbReference type="InterPro" id="IPR006086">
    <property type="entry name" value="XPG-I_dom"/>
</dbReference>
<dbReference type="PANTHER" id="PTHR11081:SF62">
    <property type="entry name" value="XPG-I DOMAIN-CONTAINING PROTEIN"/>
    <property type="match status" value="1"/>
</dbReference>
<reference evidence="2 3" key="1">
    <citation type="submission" date="2017-07" db="EMBL/GenBank/DDBJ databases">
        <title>Genome sequence of the Sordaria macrospora wild type strain R19027.</title>
        <authorList>
            <person name="Nowrousian M."/>
            <person name="Teichert I."/>
            <person name="Kueck U."/>
        </authorList>
    </citation>
    <scope>NUCLEOTIDE SEQUENCE [LARGE SCALE GENOMIC DNA]</scope>
    <source>
        <strain evidence="2 3">R19027</strain>
        <tissue evidence="2">Mycelium</tissue>
    </source>
</reference>
<dbReference type="InterPro" id="IPR006084">
    <property type="entry name" value="XPG/Rad2"/>
</dbReference>
<accession>A0A8S8ZQ36</accession>
<organism evidence="2 3">
    <name type="scientific">Sordaria macrospora</name>
    <dbReference type="NCBI Taxonomy" id="5147"/>
    <lineage>
        <taxon>Eukaryota</taxon>
        <taxon>Fungi</taxon>
        <taxon>Dikarya</taxon>
        <taxon>Ascomycota</taxon>
        <taxon>Pezizomycotina</taxon>
        <taxon>Sordariomycetes</taxon>
        <taxon>Sordariomycetidae</taxon>
        <taxon>Sordariales</taxon>
        <taxon>Sordariaceae</taxon>
        <taxon>Sordaria</taxon>
    </lineage>
</organism>
<dbReference type="PRINTS" id="PR00853">
    <property type="entry name" value="XPGRADSUPER"/>
</dbReference>
<dbReference type="PANTHER" id="PTHR11081">
    <property type="entry name" value="FLAP ENDONUCLEASE FAMILY MEMBER"/>
    <property type="match status" value="1"/>
</dbReference>
<dbReference type="InterPro" id="IPR029060">
    <property type="entry name" value="PIN-like_dom_sf"/>
</dbReference>
<dbReference type="GO" id="GO:0017108">
    <property type="term" value="F:5'-flap endonuclease activity"/>
    <property type="evidence" value="ECO:0007669"/>
    <property type="project" value="TreeGrafter"/>
</dbReference>
<sequence length="182" mass="20568">MYQIMNLLKSSIHLLFVFDGPDRYIRFEHASKPSKPDSIRLLKDLLNHLGVPFHQAPAEAAPTCVKLHQLGIVDAVWTNHSVALAWKCRDIVLFKEQNRHRRGAGIIDEVVNKHDAVALLQQWDPDSSSLILGLLLGGCEYARGPPGIEHDVALEIAQRAKQLARTMWDIVKNDEGRLERNK</sequence>
<evidence type="ECO:0000259" key="1">
    <source>
        <dbReference type="Pfam" id="PF00867"/>
    </source>
</evidence>